<dbReference type="PROSITE" id="PS00086">
    <property type="entry name" value="CYTOCHROME_P450"/>
    <property type="match status" value="1"/>
</dbReference>
<evidence type="ECO:0000256" key="12">
    <source>
        <dbReference type="RuleBase" id="RU000461"/>
    </source>
</evidence>
<evidence type="ECO:0000256" key="9">
    <source>
        <dbReference type="ARBA" id="ARBA00023033"/>
    </source>
</evidence>
<evidence type="ECO:0000256" key="6">
    <source>
        <dbReference type="ARBA" id="ARBA00022989"/>
    </source>
</evidence>
<evidence type="ECO:0000256" key="10">
    <source>
        <dbReference type="ARBA" id="ARBA00023136"/>
    </source>
</evidence>
<dbReference type="GO" id="GO:0020037">
    <property type="term" value="F:heme binding"/>
    <property type="evidence" value="ECO:0007669"/>
    <property type="project" value="InterPro"/>
</dbReference>
<evidence type="ECO:0000256" key="3">
    <source>
        <dbReference type="ARBA" id="ARBA00022617"/>
    </source>
</evidence>
<proteinExistence type="inferred from homology"/>
<keyword evidence="15" id="KW-1185">Reference proteome</keyword>
<dbReference type="Gene3D" id="1.10.630.10">
    <property type="entry name" value="Cytochrome P450"/>
    <property type="match status" value="1"/>
</dbReference>
<comment type="similarity">
    <text evidence="2 12">Belongs to the cytochrome P450 family.</text>
</comment>
<keyword evidence="5 11" id="KW-0479">Metal-binding</keyword>
<keyword evidence="9 12" id="KW-0503">Monooxygenase</keyword>
<evidence type="ECO:0000256" key="11">
    <source>
        <dbReference type="PIRSR" id="PIRSR602401-1"/>
    </source>
</evidence>
<keyword evidence="10 13" id="KW-0472">Membrane</keyword>
<dbReference type="EMBL" id="JBDFQZ010000001">
    <property type="protein sequence ID" value="KAK9757742.1"/>
    <property type="molecule type" value="Genomic_DNA"/>
</dbReference>
<evidence type="ECO:0000256" key="8">
    <source>
        <dbReference type="ARBA" id="ARBA00023004"/>
    </source>
</evidence>
<accession>A0AAW1NGN2</accession>
<dbReference type="GO" id="GO:0004497">
    <property type="term" value="F:monooxygenase activity"/>
    <property type="evidence" value="ECO:0007669"/>
    <property type="project" value="UniProtKB-KW"/>
</dbReference>
<dbReference type="PRINTS" id="PR00385">
    <property type="entry name" value="P450"/>
</dbReference>
<dbReference type="PRINTS" id="PR00463">
    <property type="entry name" value="EP450I"/>
</dbReference>
<comment type="subcellular location">
    <subcellularLocation>
        <location evidence="1">Membrane</location>
    </subcellularLocation>
</comment>
<dbReference type="PANTHER" id="PTHR24282">
    <property type="entry name" value="CYTOCHROME P450 FAMILY MEMBER"/>
    <property type="match status" value="1"/>
</dbReference>
<dbReference type="PANTHER" id="PTHR24282:SF260">
    <property type="entry name" value="CYTOCHROME P450 714C2-LIKE"/>
    <property type="match status" value="1"/>
</dbReference>
<evidence type="ECO:0000313" key="15">
    <source>
        <dbReference type="Proteomes" id="UP001443914"/>
    </source>
</evidence>
<dbReference type="Pfam" id="PF00067">
    <property type="entry name" value="p450"/>
    <property type="match status" value="1"/>
</dbReference>
<dbReference type="GO" id="GO:0005506">
    <property type="term" value="F:iron ion binding"/>
    <property type="evidence" value="ECO:0007669"/>
    <property type="project" value="InterPro"/>
</dbReference>
<dbReference type="AlphaFoldDB" id="A0AAW1NGN2"/>
<feature type="binding site" description="axial binding residue" evidence="11">
    <location>
        <position position="465"/>
    </location>
    <ligand>
        <name>heme</name>
        <dbReference type="ChEBI" id="CHEBI:30413"/>
    </ligand>
    <ligandPart>
        <name>Fe</name>
        <dbReference type="ChEBI" id="CHEBI:18248"/>
    </ligandPart>
</feature>
<gene>
    <name evidence="14" type="ORF">RND81_01G183200</name>
</gene>
<evidence type="ECO:0000256" key="1">
    <source>
        <dbReference type="ARBA" id="ARBA00004370"/>
    </source>
</evidence>
<feature type="transmembrane region" description="Helical" evidence="13">
    <location>
        <begin position="6"/>
        <end position="31"/>
    </location>
</feature>
<keyword evidence="6 13" id="KW-1133">Transmembrane helix</keyword>
<comment type="cofactor">
    <cofactor evidence="11">
        <name>heme</name>
        <dbReference type="ChEBI" id="CHEBI:30413"/>
    </cofactor>
</comment>
<keyword evidence="7 12" id="KW-0560">Oxidoreductase</keyword>
<evidence type="ECO:0000313" key="14">
    <source>
        <dbReference type="EMBL" id="KAK9757742.1"/>
    </source>
</evidence>
<dbReference type="InterPro" id="IPR002401">
    <property type="entry name" value="Cyt_P450_E_grp-I"/>
</dbReference>
<name>A0AAW1NGN2_SAPOF</name>
<evidence type="ECO:0000256" key="2">
    <source>
        <dbReference type="ARBA" id="ARBA00010617"/>
    </source>
</evidence>
<keyword evidence="4 13" id="KW-0812">Transmembrane</keyword>
<organism evidence="14 15">
    <name type="scientific">Saponaria officinalis</name>
    <name type="common">Common soapwort</name>
    <name type="synonym">Lychnis saponaria</name>
    <dbReference type="NCBI Taxonomy" id="3572"/>
    <lineage>
        <taxon>Eukaryota</taxon>
        <taxon>Viridiplantae</taxon>
        <taxon>Streptophyta</taxon>
        <taxon>Embryophyta</taxon>
        <taxon>Tracheophyta</taxon>
        <taxon>Spermatophyta</taxon>
        <taxon>Magnoliopsida</taxon>
        <taxon>eudicotyledons</taxon>
        <taxon>Gunneridae</taxon>
        <taxon>Pentapetalae</taxon>
        <taxon>Caryophyllales</taxon>
        <taxon>Caryophyllaceae</taxon>
        <taxon>Caryophylleae</taxon>
        <taxon>Saponaria</taxon>
    </lineage>
</organism>
<evidence type="ECO:0000256" key="13">
    <source>
        <dbReference type="SAM" id="Phobius"/>
    </source>
</evidence>
<evidence type="ECO:0000256" key="5">
    <source>
        <dbReference type="ARBA" id="ARBA00022723"/>
    </source>
</evidence>
<evidence type="ECO:0000256" key="7">
    <source>
        <dbReference type="ARBA" id="ARBA00023002"/>
    </source>
</evidence>
<keyword evidence="3 11" id="KW-0349">Heme</keyword>
<sequence>MVILNIILLAIVVVVVILASTMVHMYGILVLKPKKIRDTLQTQGVGGPTPSNFWLGNIPQIILIKSQTTHFDSTCISHDWFSLSFPHLKLWQQLYGRMFVYSTGSMQMLCITDPNIVKEIVLKTSLDSGKPAYLSKDRGPLLGQGVITSSGSLWAYQRKLIAPEFFPNKIKGMFEMMAEATTSMLNSWEENIKSNGGVVEITVHEDLRNLSQDIISKAAFGSNYSKGKHIFEKMRNLQMLMAKTVHVGVPGSRYMPTKRNWQIWRLEKEIHRMILKVVEERMRSKEETDFLQKILEGAKTCTDQDDPTLKINVEKLIVDNCKNIYLAGHETTASAAAWCLMLLGAYPDWQARARAEVLEVCQDRIPRVDDMRNMKVLTMIIHETLRLYPPGTFASRSALEDTKLNEIQVPKGMDIQVPIPLLHHDPELWGPDVHEFNPERFANGIGKACKPPLAYMPFGFGARSCLGQNFAMMELKVVLSMILSKFCFSLSPAYRHSPSFRLIIEPEHGVQLLLRRV</sequence>
<evidence type="ECO:0000256" key="4">
    <source>
        <dbReference type="ARBA" id="ARBA00022692"/>
    </source>
</evidence>
<dbReference type="Proteomes" id="UP001443914">
    <property type="component" value="Unassembled WGS sequence"/>
</dbReference>
<dbReference type="GO" id="GO:0016020">
    <property type="term" value="C:membrane"/>
    <property type="evidence" value="ECO:0007669"/>
    <property type="project" value="UniProtKB-SubCell"/>
</dbReference>
<reference evidence="14" key="1">
    <citation type="submission" date="2024-03" db="EMBL/GenBank/DDBJ databases">
        <title>WGS assembly of Saponaria officinalis var. Norfolk2.</title>
        <authorList>
            <person name="Jenkins J."/>
            <person name="Shu S."/>
            <person name="Grimwood J."/>
            <person name="Barry K."/>
            <person name="Goodstein D."/>
            <person name="Schmutz J."/>
            <person name="Leebens-Mack J."/>
            <person name="Osbourn A."/>
        </authorList>
    </citation>
    <scope>NUCLEOTIDE SEQUENCE [LARGE SCALE GENOMIC DNA]</scope>
    <source>
        <strain evidence="14">JIC</strain>
    </source>
</reference>
<dbReference type="GO" id="GO:0016705">
    <property type="term" value="F:oxidoreductase activity, acting on paired donors, with incorporation or reduction of molecular oxygen"/>
    <property type="evidence" value="ECO:0007669"/>
    <property type="project" value="InterPro"/>
</dbReference>
<keyword evidence="8 11" id="KW-0408">Iron</keyword>
<dbReference type="SUPFAM" id="SSF48264">
    <property type="entry name" value="Cytochrome P450"/>
    <property type="match status" value="1"/>
</dbReference>
<dbReference type="InterPro" id="IPR050665">
    <property type="entry name" value="Cytochrome_P450_Monooxygen"/>
</dbReference>
<dbReference type="InterPro" id="IPR036396">
    <property type="entry name" value="Cyt_P450_sf"/>
</dbReference>
<dbReference type="InterPro" id="IPR001128">
    <property type="entry name" value="Cyt_P450"/>
</dbReference>
<dbReference type="InterPro" id="IPR017972">
    <property type="entry name" value="Cyt_P450_CS"/>
</dbReference>
<comment type="caution">
    <text evidence="14">The sequence shown here is derived from an EMBL/GenBank/DDBJ whole genome shotgun (WGS) entry which is preliminary data.</text>
</comment>
<evidence type="ECO:0008006" key="16">
    <source>
        <dbReference type="Google" id="ProtNLM"/>
    </source>
</evidence>
<protein>
    <recommendedName>
        <fullName evidence="16">Cytochrome P450</fullName>
    </recommendedName>
</protein>